<dbReference type="AlphaFoldDB" id="A0A4U6WZL5"/>
<gene>
    <name evidence="2" type="ORF">CTA1_5114</name>
</gene>
<dbReference type="EMBL" id="PJEX01001149">
    <property type="protein sequence ID" value="TKW48335.1"/>
    <property type="molecule type" value="Genomic_DNA"/>
</dbReference>
<proteinExistence type="predicted"/>
<name>A0A4U6WZL5_9PEZI</name>
<protein>
    <submittedName>
        <fullName evidence="2">Uncharacterized protein</fullName>
    </submittedName>
</protein>
<comment type="caution">
    <text evidence="2">The sequence shown here is derived from an EMBL/GenBank/DDBJ whole genome shotgun (WGS) entry which is preliminary data.</text>
</comment>
<sequence>MTRQHQFHRLGVIRVPHPAAHANGPSSGPCCSSTPSCWVRESDGSVGWRTLLGLPPGRDVPDGDQRAADGLGPDRLPADGALQLGLQHADPGPVLAGTRVAGLDRVLATMGRTEAHFQLAARGLLRGDAGGDADRPDAQGHRVVRQGRRQHRPARRAGLGSGRRLRDVPRHRRHPRSAATTVYAAASARDELVQGAQARLMALADQTPIEMAAPSSKRCPNRQPSAIECDGPCCLLIGGYVGERPEGDGRRRDV</sequence>
<keyword evidence="3" id="KW-1185">Reference proteome</keyword>
<dbReference type="OrthoDB" id="5046242at2759"/>
<evidence type="ECO:0000313" key="3">
    <source>
        <dbReference type="Proteomes" id="UP000310108"/>
    </source>
</evidence>
<organism evidence="2 3">
    <name type="scientific">Colletotrichum tanaceti</name>
    <dbReference type="NCBI Taxonomy" id="1306861"/>
    <lineage>
        <taxon>Eukaryota</taxon>
        <taxon>Fungi</taxon>
        <taxon>Dikarya</taxon>
        <taxon>Ascomycota</taxon>
        <taxon>Pezizomycotina</taxon>
        <taxon>Sordariomycetes</taxon>
        <taxon>Hypocreomycetidae</taxon>
        <taxon>Glomerellales</taxon>
        <taxon>Glomerellaceae</taxon>
        <taxon>Colletotrichum</taxon>
        <taxon>Colletotrichum destructivum species complex</taxon>
    </lineage>
</organism>
<accession>A0A4U6WZL5</accession>
<reference evidence="2 3" key="1">
    <citation type="journal article" date="2019" name="PLoS ONE">
        <title>Comparative genome analysis indicates high evolutionary potential of pathogenicity genes in Colletotrichum tanaceti.</title>
        <authorList>
            <person name="Lelwala R.V."/>
            <person name="Korhonen P.K."/>
            <person name="Young N.D."/>
            <person name="Scott J.B."/>
            <person name="Ades P.A."/>
            <person name="Gasser R.B."/>
            <person name="Taylor P.W.J."/>
        </authorList>
    </citation>
    <scope>NUCLEOTIDE SEQUENCE [LARGE SCALE GENOMIC DNA]</scope>
    <source>
        <strain evidence="2">BRIP57314</strain>
    </source>
</reference>
<dbReference type="Proteomes" id="UP000310108">
    <property type="component" value="Unassembled WGS sequence"/>
</dbReference>
<feature type="region of interest" description="Disordered" evidence="1">
    <location>
        <begin position="132"/>
        <end position="179"/>
    </location>
</feature>
<evidence type="ECO:0000256" key="1">
    <source>
        <dbReference type="SAM" id="MobiDB-lite"/>
    </source>
</evidence>
<feature type="compositionally biased region" description="Basic residues" evidence="1">
    <location>
        <begin position="142"/>
        <end position="155"/>
    </location>
</feature>
<evidence type="ECO:0000313" key="2">
    <source>
        <dbReference type="EMBL" id="TKW48335.1"/>
    </source>
</evidence>